<gene>
    <name evidence="2" type="ORF">Ciccas_005839</name>
</gene>
<feature type="region of interest" description="Disordered" evidence="1">
    <location>
        <begin position="1"/>
        <end position="24"/>
    </location>
</feature>
<dbReference type="InterPro" id="IPR036412">
    <property type="entry name" value="HAD-like_sf"/>
</dbReference>
<evidence type="ECO:0008006" key="4">
    <source>
        <dbReference type="Google" id="ProtNLM"/>
    </source>
</evidence>
<reference evidence="2 3" key="1">
    <citation type="submission" date="2024-11" db="EMBL/GenBank/DDBJ databases">
        <title>Adaptive evolution of stress response genes in parasites aligns with host niche diversity.</title>
        <authorList>
            <person name="Hahn C."/>
            <person name="Resl P."/>
        </authorList>
    </citation>
    <scope>NUCLEOTIDE SEQUENCE [LARGE SCALE GENOMIC DNA]</scope>
    <source>
        <strain evidence="2">EGGRZ-B1_66</strain>
        <tissue evidence="2">Body</tissue>
    </source>
</reference>
<dbReference type="Gene3D" id="3.40.50.1000">
    <property type="entry name" value="HAD superfamily/HAD-like"/>
    <property type="match status" value="1"/>
</dbReference>
<evidence type="ECO:0000313" key="2">
    <source>
        <dbReference type="EMBL" id="KAL3315529.1"/>
    </source>
</evidence>
<evidence type="ECO:0000313" key="3">
    <source>
        <dbReference type="Proteomes" id="UP001626550"/>
    </source>
</evidence>
<comment type="caution">
    <text evidence="2">The sequence shown here is derived from an EMBL/GenBank/DDBJ whole genome shotgun (WGS) entry which is preliminary data.</text>
</comment>
<feature type="compositionally biased region" description="Basic and acidic residues" evidence="1">
    <location>
        <begin position="1"/>
        <end position="11"/>
    </location>
</feature>
<organism evidence="2 3">
    <name type="scientific">Cichlidogyrus casuarinus</name>
    <dbReference type="NCBI Taxonomy" id="1844966"/>
    <lineage>
        <taxon>Eukaryota</taxon>
        <taxon>Metazoa</taxon>
        <taxon>Spiralia</taxon>
        <taxon>Lophotrochozoa</taxon>
        <taxon>Platyhelminthes</taxon>
        <taxon>Monogenea</taxon>
        <taxon>Monopisthocotylea</taxon>
        <taxon>Dactylogyridea</taxon>
        <taxon>Ancyrocephalidae</taxon>
        <taxon>Cichlidogyrus</taxon>
    </lineage>
</organism>
<protein>
    <recommendedName>
        <fullName evidence="4">Phosphoserine phosphatase</fullName>
    </recommendedName>
</protein>
<name>A0ABD2Q7I3_9PLAT</name>
<sequence length="105" mass="12008">MHAAHSAEQHTKTSSPHQQPHRYMNFFNFHRQSSTSLESDPAAEDPCDLDTWRDVRAIAFDVDSTVTVDEAIDELAKFIGCGEQVVQMYVDLQNHSYFTKRPNPI</sequence>
<keyword evidence="3" id="KW-1185">Reference proteome</keyword>
<dbReference type="InterPro" id="IPR023214">
    <property type="entry name" value="HAD_sf"/>
</dbReference>
<dbReference type="SUPFAM" id="SSF56784">
    <property type="entry name" value="HAD-like"/>
    <property type="match status" value="1"/>
</dbReference>
<proteinExistence type="predicted"/>
<dbReference type="AlphaFoldDB" id="A0ABD2Q7I3"/>
<accession>A0ABD2Q7I3</accession>
<dbReference type="EMBL" id="JBJKFK010000730">
    <property type="protein sequence ID" value="KAL3315529.1"/>
    <property type="molecule type" value="Genomic_DNA"/>
</dbReference>
<dbReference type="Proteomes" id="UP001626550">
    <property type="component" value="Unassembled WGS sequence"/>
</dbReference>
<evidence type="ECO:0000256" key="1">
    <source>
        <dbReference type="SAM" id="MobiDB-lite"/>
    </source>
</evidence>